<dbReference type="EMBL" id="QPJT01000001">
    <property type="protein sequence ID" value="RCX21094.1"/>
    <property type="molecule type" value="Genomic_DNA"/>
</dbReference>
<dbReference type="RefSeq" id="WP_114296030.1">
    <property type="nucleotide sequence ID" value="NZ_QPJT01000001.1"/>
</dbReference>
<dbReference type="Proteomes" id="UP000253034">
    <property type="component" value="Unassembled WGS sequence"/>
</dbReference>
<dbReference type="InterPro" id="IPR008930">
    <property type="entry name" value="Terpenoid_cyclase/PrenylTrfase"/>
</dbReference>
<sequence length="316" mass="36778">MKILSSESYQHIRTWMYRNARPLELALWQYSFENGSKDNVISILTFYQNEDGGFGHSLEADNWNPDSTPYTTLYAINILRLIGFNELSHPIYQGILRFLESGVHLAEYGWLFSIPSNNEYPHAPWWTYNIEANKTESIGITAELAAFILKNCDHNSELYNKALSIAKYICEKLKIQSNFGDLGINGYCVLLDVIKTEEYKAEIDYDYLHATVKDLVYKSIERDVSRWAVYGVRPSNYITAPESMFYKENEDIVETELDYLIDTIPENNVWGITWTWFDNTPQYAKEFTISENWWKAYKAIEKGSFLRNFGRIACPA</sequence>
<dbReference type="SUPFAM" id="SSF48239">
    <property type="entry name" value="Terpenoid cyclases/Protein prenyltransferases"/>
    <property type="match status" value="1"/>
</dbReference>
<comment type="caution">
    <text evidence="1">The sequence shown here is derived from an EMBL/GenBank/DDBJ whole genome shotgun (WGS) entry which is preliminary data.</text>
</comment>
<organism evidence="1 2">
    <name type="scientific">Anaerobacterium chartisolvens</name>
    <dbReference type="NCBI Taxonomy" id="1297424"/>
    <lineage>
        <taxon>Bacteria</taxon>
        <taxon>Bacillati</taxon>
        <taxon>Bacillota</taxon>
        <taxon>Clostridia</taxon>
        <taxon>Eubacteriales</taxon>
        <taxon>Oscillospiraceae</taxon>
        <taxon>Anaerobacterium</taxon>
    </lineage>
</organism>
<gene>
    <name evidence="1" type="ORF">DFR58_101304</name>
</gene>
<dbReference type="OrthoDB" id="3286086at2"/>
<name>A0A369BN44_9FIRM</name>
<evidence type="ECO:0008006" key="3">
    <source>
        <dbReference type="Google" id="ProtNLM"/>
    </source>
</evidence>
<evidence type="ECO:0000313" key="1">
    <source>
        <dbReference type="EMBL" id="RCX21094.1"/>
    </source>
</evidence>
<keyword evidence="2" id="KW-1185">Reference proteome</keyword>
<proteinExistence type="predicted"/>
<dbReference type="AlphaFoldDB" id="A0A369BN44"/>
<reference evidence="1 2" key="1">
    <citation type="submission" date="2018-07" db="EMBL/GenBank/DDBJ databases">
        <title>Genomic Encyclopedia of Type Strains, Phase IV (KMG-IV): sequencing the most valuable type-strain genomes for metagenomic binning, comparative biology and taxonomic classification.</title>
        <authorList>
            <person name="Goeker M."/>
        </authorList>
    </citation>
    <scope>NUCLEOTIDE SEQUENCE [LARGE SCALE GENOMIC DNA]</scope>
    <source>
        <strain evidence="1 2">DSM 27016</strain>
    </source>
</reference>
<evidence type="ECO:0000313" key="2">
    <source>
        <dbReference type="Proteomes" id="UP000253034"/>
    </source>
</evidence>
<protein>
    <recommendedName>
        <fullName evidence="3">Prenyltransferase/squalene oxidase-like repeat protein</fullName>
    </recommendedName>
</protein>
<accession>A0A369BN44</accession>